<name>A0A9X0UJJ2_VIBME</name>
<protein>
    <submittedName>
        <fullName evidence="3">Ig-like domain-containing protein</fullName>
    </submittedName>
</protein>
<accession>A0A9X0UJJ2</accession>
<dbReference type="SUPFAM" id="SSF49373">
    <property type="entry name" value="Invasin/intimin cell-adhesion fragments"/>
    <property type="match status" value="1"/>
</dbReference>
<keyword evidence="1" id="KW-0732">Signal</keyword>
<keyword evidence="4" id="KW-1185">Reference proteome</keyword>
<dbReference type="RefSeq" id="WP_186461185.1">
    <property type="nucleotide sequence ID" value="NZ_JACNMH010000019.1"/>
</dbReference>
<evidence type="ECO:0000313" key="4">
    <source>
        <dbReference type="Proteomes" id="UP000615796"/>
    </source>
</evidence>
<dbReference type="Proteomes" id="UP000615796">
    <property type="component" value="Unassembled WGS sequence"/>
</dbReference>
<feature type="domain" description="BIG2" evidence="2">
    <location>
        <begin position="48"/>
        <end position="130"/>
    </location>
</feature>
<dbReference type="InterPro" id="IPR008964">
    <property type="entry name" value="Invasin/intimin_cell_adhesion"/>
</dbReference>
<feature type="signal peptide" evidence="1">
    <location>
        <begin position="1"/>
        <end position="17"/>
    </location>
</feature>
<dbReference type="InterPro" id="IPR003343">
    <property type="entry name" value="Big_2"/>
</dbReference>
<evidence type="ECO:0000259" key="2">
    <source>
        <dbReference type="SMART" id="SM00635"/>
    </source>
</evidence>
<sequence length="281" mass="30667">MKKYLIFASFLAIPVCAANEFSQFSVEEESGSQWVSGVNHDRSAINALITEITVTPLRVSVLKGSTLQLIATTKYGDGTKNDVDNLVKWEIVGDQTIAQVSPSGLLTGLEAGTTELIVKKDGIVSKTVTVTVCSSLSGPCIDIVNVGKSEKLFTSSPSKAYLDSIGGSPVTGIHNEKHGTYGPLGTFYIFNWHNAMELCNTYNRESIGGRTNWRLATRDELKEELYNKFGNMFGARGWPTTYYSWSATIVRGETFLVRLDSGDVIDYNIGVPFYASCVSNP</sequence>
<evidence type="ECO:0000256" key="1">
    <source>
        <dbReference type="SAM" id="SignalP"/>
    </source>
</evidence>
<proteinExistence type="predicted"/>
<feature type="chain" id="PRO_5040904395" evidence="1">
    <location>
        <begin position="18"/>
        <end position="281"/>
    </location>
</feature>
<dbReference type="Pfam" id="PF02368">
    <property type="entry name" value="Big_2"/>
    <property type="match status" value="1"/>
</dbReference>
<dbReference type="SMART" id="SM00635">
    <property type="entry name" value="BID_2"/>
    <property type="match status" value="1"/>
</dbReference>
<evidence type="ECO:0000313" key="3">
    <source>
        <dbReference type="EMBL" id="MBC5851961.1"/>
    </source>
</evidence>
<comment type="caution">
    <text evidence="3">The sequence shown here is derived from an EMBL/GenBank/DDBJ whole genome shotgun (WGS) entry which is preliminary data.</text>
</comment>
<dbReference type="EMBL" id="JACRUP010000009">
    <property type="protein sequence ID" value="MBC5851961.1"/>
    <property type="molecule type" value="Genomic_DNA"/>
</dbReference>
<dbReference type="AlphaFoldDB" id="A0A9X0UJJ2"/>
<dbReference type="Gene3D" id="2.60.40.1080">
    <property type="match status" value="1"/>
</dbReference>
<reference evidence="3" key="1">
    <citation type="submission" date="2020-08" db="EMBL/GenBank/DDBJ databases">
        <title>Genome Sequencing and Pan-Genome Analysis of Migratory bird Vibrio Strains, Inner Mongolia.</title>
        <authorList>
            <person name="Zheng L."/>
        </authorList>
    </citation>
    <scope>NUCLEOTIDE SEQUENCE</scope>
    <source>
        <strain evidence="3">M13F</strain>
    </source>
</reference>
<organism evidence="3 4">
    <name type="scientific">Vibrio metschnikovii</name>
    <dbReference type="NCBI Taxonomy" id="28172"/>
    <lineage>
        <taxon>Bacteria</taxon>
        <taxon>Pseudomonadati</taxon>
        <taxon>Pseudomonadota</taxon>
        <taxon>Gammaproteobacteria</taxon>
        <taxon>Vibrionales</taxon>
        <taxon>Vibrionaceae</taxon>
        <taxon>Vibrio</taxon>
    </lineage>
</organism>
<gene>
    <name evidence="3" type="ORF">H8Q88_13725</name>
</gene>